<organism evidence="1 2">
    <name type="scientific">Candidula unifasciata</name>
    <dbReference type="NCBI Taxonomy" id="100452"/>
    <lineage>
        <taxon>Eukaryota</taxon>
        <taxon>Metazoa</taxon>
        <taxon>Spiralia</taxon>
        <taxon>Lophotrochozoa</taxon>
        <taxon>Mollusca</taxon>
        <taxon>Gastropoda</taxon>
        <taxon>Heterobranchia</taxon>
        <taxon>Euthyneura</taxon>
        <taxon>Panpulmonata</taxon>
        <taxon>Eupulmonata</taxon>
        <taxon>Stylommatophora</taxon>
        <taxon>Helicina</taxon>
        <taxon>Helicoidea</taxon>
        <taxon>Geomitridae</taxon>
        <taxon>Candidula</taxon>
    </lineage>
</organism>
<name>A0A8S3ZQ81_9EUPU</name>
<gene>
    <name evidence="1" type="ORF">CUNI_LOCUS17241</name>
</gene>
<proteinExistence type="predicted"/>
<sequence>MLFVILNTHTHTHTHTHHTHTHQSLNVLSYYLIIIMINTDIFSVDPQSIPDEENLRSLSELLLVRQSILDLISKSSSASVDKDLESEDPTDKSRLTKRVFCNGFTGCGGRFRGRRRQQQPVAEIGKRLLPNFRKRPFCNSYGCYNSGKKRFSPGPNMNEVSKMTPLTDGMLHERIKKLFCNGYGGCQNLGKRVVLLDAALAKAVSDQDKLSFPLTTRSLLSKLEGIKRMFTSDFDDQVDNLISRMR</sequence>
<evidence type="ECO:0000313" key="2">
    <source>
        <dbReference type="Proteomes" id="UP000678393"/>
    </source>
</evidence>
<feature type="non-terminal residue" evidence="1">
    <location>
        <position position="1"/>
    </location>
</feature>
<dbReference type="OrthoDB" id="6161693at2759"/>
<reference evidence="1" key="1">
    <citation type="submission" date="2021-04" db="EMBL/GenBank/DDBJ databases">
        <authorList>
            <consortium name="Molecular Ecology Group"/>
        </authorList>
    </citation>
    <scope>NUCLEOTIDE SEQUENCE</scope>
</reference>
<dbReference type="Proteomes" id="UP000678393">
    <property type="component" value="Unassembled WGS sequence"/>
</dbReference>
<accession>A0A8S3ZQ81</accession>
<comment type="caution">
    <text evidence="1">The sequence shown here is derived from an EMBL/GenBank/DDBJ whole genome shotgun (WGS) entry which is preliminary data.</text>
</comment>
<dbReference type="EMBL" id="CAJHNH020004791">
    <property type="protein sequence ID" value="CAG5131683.1"/>
    <property type="molecule type" value="Genomic_DNA"/>
</dbReference>
<dbReference type="AlphaFoldDB" id="A0A8S3ZQ81"/>
<keyword evidence="2" id="KW-1185">Reference proteome</keyword>
<evidence type="ECO:0000313" key="1">
    <source>
        <dbReference type="EMBL" id="CAG5131683.1"/>
    </source>
</evidence>
<protein>
    <submittedName>
        <fullName evidence="1">Uncharacterized protein</fullName>
    </submittedName>
</protein>